<proteinExistence type="predicted"/>
<evidence type="ECO:0000313" key="2">
    <source>
        <dbReference type="EMBL" id="SPU41991.1"/>
    </source>
</evidence>
<dbReference type="Proteomes" id="UP000250358">
    <property type="component" value="Unassembled WGS sequence"/>
</dbReference>
<dbReference type="InterPro" id="IPR018968">
    <property type="entry name" value="Phasin"/>
</dbReference>
<evidence type="ECO:0000259" key="1">
    <source>
        <dbReference type="Pfam" id="PF09361"/>
    </source>
</evidence>
<dbReference type="AlphaFoldDB" id="A0A2X1BJM2"/>
<dbReference type="Pfam" id="PF09361">
    <property type="entry name" value="Phasin_2"/>
    <property type="match status" value="1"/>
</dbReference>
<accession>A0A2X1BJM2</accession>
<reference evidence="2 3" key="1">
    <citation type="submission" date="2018-06" db="EMBL/GenBank/DDBJ databases">
        <authorList>
            <consortium name="Pathogen Informatics"/>
            <person name="Doyle S."/>
        </authorList>
    </citation>
    <scope>NUCLEOTIDE SEQUENCE [LARGE SCALE GENOMIC DNA]</scope>
    <source>
        <strain evidence="2 3">NCTC11165</strain>
    </source>
</reference>
<protein>
    <submittedName>
        <fullName evidence="2">Phasin protein</fullName>
    </submittedName>
</protein>
<dbReference type="EMBL" id="UAQM01000001">
    <property type="protein sequence ID" value="SPU41991.1"/>
    <property type="molecule type" value="Genomic_DNA"/>
</dbReference>
<organism evidence="2 3">
    <name type="scientific">Brevundimonas diminuta</name>
    <name type="common">Pseudomonas diminuta</name>
    <dbReference type="NCBI Taxonomy" id="293"/>
    <lineage>
        <taxon>Bacteria</taxon>
        <taxon>Pseudomonadati</taxon>
        <taxon>Pseudomonadota</taxon>
        <taxon>Alphaproteobacteria</taxon>
        <taxon>Caulobacterales</taxon>
        <taxon>Caulobacteraceae</taxon>
        <taxon>Brevundimonas</taxon>
    </lineage>
</organism>
<feature type="domain" description="Phasin" evidence="1">
    <location>
        <begin position="53"/>
        <end position="146"/>
    </location>
</feature>
<evidence type="ECO:0000313" key="3">
    <source>
        <dbReference type="Proteomes" id="UP000250358"/>
    </source>
</evidence>
<sequence>MSPMQKTARNALRNAQAGQELAQASAAVITRRFEIMGEALADPLRADHAELSRMGVEKVEAMTASAGAAYTGALDLAERAGRLAAREGAEAADCLAKLARAGTPMAFAAAQTDWALGAWSRAMSDGWSFYGAALKAQAKTMAPVHAKATANARRLKR</sequence>
<gene>
    <name evidence="2" type="ORF">NCTC11165_00130</name>
</gene>
<name>A0A2X1BJM2_BREDI</name>